<proteinExistence type="predicted"/>
<sequence length="201" mass="23460">MKKLIIATAAFLIATAGGLHGHCQMPCGIYHDDMVYDLIDQYVETMHKAISELKMIKFDTVQDKNQFIRWIMQKEKMSDDVSDLIMKYFLQQKIKPDEQDTAEKVVSAHKLLFLAVCMKQVPELKTLYEFMEEWKKFKHMFHREGYSCKIEEIKLKKWEQEAAEMKKQEAEEKAKAAASTKQEEKAKPVGNSFELKEPSKS</sequence>
<feature type="compositionally biased region" description="Basic and acidic residues" evidence="1">
    <location>
        <begin position="164"/>
        <end position="187"/>
    </location>
</feature>
<keyword evidence="2" id="KW-0732">Signal</keyword>
<protein>
    <submittedName>
        <fullName evidence="3">Putative secreted protein</fullName>
    </submittedName>
</protein>
<evidence type="ECO:0000256" key="1">
    <source>
        <dbReference type="SAM" id="MobiDB-lite"/>
    </source>
</evidence>
<dbReference type="InterPro" id="IPR036502">
    <property type="entry name" value="NiSOD_sf"/>
</dbReference>
<accession>A0A0H5DP61</accession>
<feature type="region of interest" description="Disordered" evidence="1">
    <location>
        <begin position="164"/>
        <end position="201"/>
    </location>
</feature>
<evidence type="ECO:0000313" key="4">
    <source>
        <dbReference type="Proteomes" id="UP000220251"/>
    </source>
</evidence>
<dbReference type="Gene3D" id="1.20.120.400">
    <property type="entry name" value="Nickel-containing superoxide dismutase"/>
    <property type="match status" value="1"/>
</dbReference>
<dbReference type="RefSeq" id="WP_098038001.1">
    <property type="nucleotide sequence ID" value="NZ_CWGJ01000011.1"/>
</dbReference>
<keyword evidence="4" id="KW-1185">Reference proteome</keyword>
<dbReference type="EMBL" id="CWGJ01000011">
    <property type="protein sequence ID" value="CRX38152.1"/>
    <property type="molecule type" value="Genomic_DNA"/>
</dbReference>
<feature type="chain" id="PRO_5005218536" evidence="2">
    <location>
        <begin position="22"/>
        <end position="201"/>
    </location>
</feature>
<dbReference type="AlphaFoldDB" id="A0A0H5DP61"/>
<dbReference type="OrthoDB" id="9790847at2"/>
<dbReference type="GO" id="GO:0016151">
    <property type="term" value="F:nickel cation binding"/>
    <property type="evidence" value="ECO:0007669"/>
    <property type="project" value="InterPro"/>
</dbReference>
<dbReference type="Proteomes" id="UP000220251">
    <property type="component" value="Unassembled WGS sequence"/>
</dbReference>
<evidence type="ECO:0000256" key="2">
    <source>
        <dbReference type="SAM" id="SignalP"/>
    </source>
</evidence>
<feature type="signal peptide" evidence="2">
    <location>
        <begin position="1"/>
        <end position="21"/>
    </location>
</feature>
<dbReference type="Pfam" id="PF09055">
    <property type="entry name" value="Sod_Ni"/>
    <property type="match status" value="1"/>
</dbReference>
<name>A0A0H5DP61_9BACT</name>
<evidence type="ECO:0000313" key="3">
    <source>
        <dbReference type="EMBL" id="CRX38152.1"/>
    </source>
</evidence>
<organism evidence="3 4">
    <name type="scientific">Estrella lausannensis</name>
    <dbReference type="NCBI Taxonomy" id="483423"/>
    <lineage>
        <taxon>Bacteria</taxon>
        <taxon>Pseudomonadati</taxon>
        <taxon>Chlamydiota</taxon>
        <taxon>Chlamydiia</taxon>
        <taxon>Parachlamydiales</taxon>
        <taxon>Candidatus Criblamydiaceae</taxon>
        <taxon>Estrella</taxon>
    </lineage>
</organism>
<dbReference type="GO" id="GO:0004784">
    <property type="term" value="F:superoxide dismutase activity"/>
    <property type="evidence" value="ECO:0007669"/>
    <property type="project" value="InterPro"/>
</dbReference>
<dbReference type="InterPro" id="IPR014123">
    <property type="entry name" value="Superoxide_dismutase_Ni-type"/>
</dbReference>
<reference evidence="4" key="1">
    <citation type="submission" date="2015-06" db="EMBL/GenBank/DDBJ databases">
        <authorList>
            <person name="Bertelli C."/>
        </authorList>
    </citation>
    <scope>NUCLEOTIDE SEQUENCE [LARGE SCALE GENOMIC DNA]</scope>
    <source>
        <strain evidence="4">CRIB-30</strain>
    </source>
</reference>
<gene>
    <name evidence="3" type="ORF">ELAC_0800</name>
</gene>